<dbReference type="GO" id="GO:0005737">
    <property type="term" value="C:cytoplasm"/>
    <property type="evidence" value="ECO:0007669"/>
    <property type="project" value="TreeGrafter"/>
</dbReference>
<evidence type="ECO:0000313" key="13">
    <source>
        <dbReference type="EMBL" id="OQW50062.1"/>
    </source>
</evidence>
<dbReference type="STRING" id="1827387.A4S15_01150"/>
<proteinExistence type="inferred from homology"/>
<dbReference type="UniPathway" id="UPA00060">
    <property type="reaction ID" value="UER00141"/>
</dbReference>
<evidence type="ECO:0000313" key="14">
    <source>
        <dbReference type="Proteomes" id="UP000192872"/>
    </source>
</evidence>
<dbReference type="Pfam" id="PF02581">
    <property type="entry name" value="TMP-TENI"/>
    <property type="match status" value="1"/>
</dbReference>
<comment type="similarity">
    <text evidence="9 10">Belongs to the thiamine-phosphate synthase family.</text>
</comment>
<comment type="caution">
    <text evidence="13">The sequence shown here is derived from an EMBL/GenBank/DDBJ whole genome shotgun (WGS) entry which is preliminary data.</text>
</comment>
<dbReference type="GO" id="GO:0009229">
    <property type="term" value="P:thiamine diphosphate biosynthetic process"/>
    <property type="evidence" value="ECO:0007669"/>
    <property type="project" value="UniProtKB-UniRule"/>
</dbReference>
<dbReference type="AlphaFoldDB" id="A0A1W9HS10"/>
<protein>
    <recommendedName>
        <fullName evidence="9">Thiamine-phosphate synthase</fullName>
        <shortName evidence="9">TP synthase</shortName>
        <shortName evidence="9">TPS</shortName>
        <ecNumber evidence="9">2.5.1.3</ecNumber>
    </recommendedName>
    <alternativeName>
        <fullName evidence="9">Thiamine-phosphate pyrophosphorylase</fullName>
        <shortName evidence="9">TMP pyrophosphorylase</shortName>
        <shortName evidence="9">TMP-PPase</shortName>
    </alternativeName>
</protein>
<comment type="catalytic activity">
    <reaction evidence="7 9 10">
        <text>2-(2-carboxy-4-methylthiazol-5-yl)ethyl phosphate + 4-amino-2-methyl-5-(diphosphooxymethyl)pyrimidine + 2 H(+) = thiamine phosphate + CO2 + diphosphate</text>
        <dbReference type="Rhea" id="RHEA:47848"/>
        <dbReference type="ChEBI" id="CHEBI:15378"/>
        <dbReference type="ChEBI" id="CHEBI:16526"/>
        <dbReference type="ChEBI" id="CHEBI:33019"/>
        <dbReference type="ChEBI" id="CHEBI:37575"/>
        <dbReference type="ChEBI" id="CHEBI:57841"/>
        <dbReference type="ChEBI" id="CHEBI:62890"/>
        <dbReference type="EC" id="2.5.1.3"/>
    </reaction>
</comment>
<feature type="binding site" evidence="9">
    <location>
        <position position="71"/>
    </location>
    <ligand>
        <name>Mg(2+)</name>
        <dbReference type="ChEBI" id="CHEBI:18420"/>
    </ligand>
</feature>
<dbReference type="PANTHER" id="PTHR20857:SF15">
    <property type="entry name" value="THIAMINE-PHOSPHATE SYNTHASE"/>
    <property type="match status" value="1"/>
</dbReference>
<dbReference type="RefSeq" id="WP_376801291.1">
    <property type="nucleotide sequence ID" value="NZ_DBNB01000021.1"/>
</dbReference>
<feature type="binding site" evidence="9">
    <location>
        <position position="70"/>
    </location>
    <ligand>
        <name>4-amino-2-methyl-5-(diphosphooxymethyl)pyrimidine</name>
        <dbReference type="ChEBI" id="CHEBI:57841"/>
    </ligand>
</feature>
<evidence type="ECO:0000256" key="4">
    <source>
        <dbReference type="ARBA" id="ARBA00022842"/>
    </source>
</evidence>
<name>A0A1W9HS10_9HYPH</name>
<dbReference type="EC" id="2.5.1.3" evidence="9"/>
<dbReference type="GO" id="GO:0000287">
    <property type="term" value="F:magnesium ion binding"/>
    <property type="evidence" value="ECO:0007669"/>
    <property type="project" value="UniProtKB-UniRule"/>
</dbReference>
<evidence type="ECO:0000256" key="1">
    <source>
        <dbReference type="ARBA" id="ARBA00005165"/>
    </source>
</evidence>
<sequence>MTSLDLSLYAIFDPDVTPGIEMAHALRAAAAGGVRLLQLRCKSMSTNAFLHLAMTAKAALAGTGVPLIINDRVDIAMACGADGVHVGQDDLPADAARRILGANAIIGLTVRSEAEARAAPLEVIDYVGLGGVFATASKVNETAPLGLDGFRRLVDVLRSRRADLPICAIAGITVDNCGSVIAAGADGIAVISAIFADGEPAMAAARLSAEITKARANRR</sequence>
<keyword evidence="3 9" id="KW-0479">Metal-binding</keyword>
<keyword evidence="4 9" id="KW-0460">Magnesium</keyword>
<dbReference type="HAMAP" id="MF_00097">
    <property type="entry name" value="TMP_synthase"/>
    <property type="match status" value="1"/>
</dbReference>
<comment type="catalytic activity">
    <reaction evidence="6 9 10">
        <text>4-methyl-5-(2-phosphooxyethyl)-thiazole + 4-amino-2-methyl-5-(diphosphooxymethyl)pyrimidine + H(+) = thiamine phosphate + diphosphate</text>
        <dbReference type="Rhea" id="RHEA:22328"/>
        <dbReference type="ChEBI" id="CHEBI:15378"/>
        <dbReference type="ChEBI" id="CHEBI:33019"/>
        <dbReference type="ChEBI" id="CHEBI:37575"/>
        <dbReference type="ChEBI" id="CHEBI:57841"/>
        <dbReference type="ChEBI" id="CHEBI:58296"/>
        <dbReference type="EC" id="2.5.1.3"/>
    </reaction>
</comment>
<feature type="binding site" evidence="9">
    <location>
        <begin position="191"/>
        <end position="192"/>
    </location>
    <ligand>
        <name>2-[(2R,5Z)-2-carboxy-4-methylthiazol-5(2H)-ylidene]ethyl phosphate</name>
        <dbReference type="ChEBI" id="CHEBI:62899"/>
    </ligand>
</feature>
<feature type="binding site" evidence="9">
    <location>
        <position position="171"/>
    </location>
    <ligand>
        <name>2-[(2R,5Z)-2-carboxy-4-methylthiazol-5(2H)-ylidene]ethyl phosphate</name>
        <dbReference type="ChEBI" id="CHEBI:62899"/>
    </ligand>
</feature>
<comment type="pathway">
    <text evidence="1 9 11">Cofactor biosynthesis; thiamine diphosphate biosynthesis; thiamine phosphate from 4-amino-2-methyl-5-diphosphomethylpyrimidine and 4-methyl-5-(2-phosphoethyl)-thiazole: step 1/1.</text>
</comment>
<comment type="cofactor">
    <cofactor evidence="9">
        <name>Mg(2+)</name>
        <dbReference type="ChEBI" id="CHEBI:18420"/>
    </cofactor>
    <text evidence="9">Binds 1 Mg(2+) ion per subunit.</text>
</comment>
<feature type="binding site" evidence="9">
    <location>
        <position position="109"/>
    </location>
    <ligand>
        <name>4-amino-2-methyl-5-(diphosphooxymethyl)pyrimidine</name>
        <dbReference type="ChEBI" id="CHEBI:57841"/>
    </ligand>
</feature>
<feature type="binding site" evidence="9">
    <location>
        <position position="90"/>
    </location>
    <ligand>
        <name>Mg(2+)</name>
        <dbReference type="ChEBI" id="CHEBI:18420"/>
    </ligand>
</feature>
<gene>
    <name evidence="9" type="primary">thiE</name>
    <name evidence="13" type="ORF">A4S15_01150</name>
</gene>
<dbReference type="SUPFAM" id="SSF51391">
    <property type="entry name" value="Thiamin phosphate synthase"/>
    <property type="match status" value="1"/>
</dbReference>
<dbReference type="InterPro" id="IPR013785">
    <property type="entry name" value="Aldolase_TIM"/>
</dbReference>
<keyword evidence="5 9" id="KW-0784">Thiamine biosynthesis</keyword>
<dbReference type="InterPro" id="IPR022998">
    <property type="entry name" value="ThiamineP_synth_TenI"/>
</dbReference>
<dbReference type="InterPro" id="IPR034291">
    <property type="entry name" value="TMP_synthase"/>
</dbReference>
<evidence type="ECO:0000259" key="12">
    <source>
        <dbReference type="Pfam" id="PF02581"/>
    </source>
</evidence>
<evidence type="ECO:0000256" key="2">
    <source>
        <dbReference type="ARBA" id="ARBA00022679"/>
    </source>
</evidence>
<dbReference type="Proteomes" id="UP000192872">
    <property type="component" value="Unassembled WGS sequence"/>
</dbReference>
<feature type="binding site" evidence="9">
    <location>
        <begin position="38"/>
        <end position="42"/>
    </location>
    <ligand>
        <name>4-amino-2-methyl-5-(diphosphooxymethyl)pyrimidine</name>
        <dbReference type="ChEBI" id="CHEBI:57841"/>
    </ligand>
</feature>
<dbReference type="EMBL" id="LWDL01000027">
    <property type="protein sequence ID" value="OQW50062.1"/>
    <property type="molecule type" value="Genomic_DNA"/>
</dbReference>
<feature type="binding site" evidence="9">
    <location>
        <begin position="135"/>
        <end position="137"/>
    </location>
    <ligand>
        <name>2-[(2R,5Z)-2-carboxy-4-methylthiazol-5(2H)-ylidene]ethyl phosphate</name>
        <dbReference type="ChEBI" id="CHEBI:62899"/>
    </ligand>
</feature>
<evidence type="ECO:0000256" key="5">
    <source>
        <dbReference type="ARBA" id="ARBA00022977"/>
    </source>
</evidence>
<dbReference type="InterPro" id="IPR036206">
    <property type="entry name" value="ThiamineP_synth_sf"/>
</dbReference>
<evidence type="ECO:0000256" key="6">
    <source>
        <dbReference type="ARBA" id="ARBA00047334"/>
    </source>
</evidence>
<feature type="binding site" evidence="9">
    <location>
        <position position="138"/>
    </location>
    <ligand>
        <name>4-amino-2-methyl-5-(diphosphooxymethyl)pyrimidine</name>
        <dbReference type="ChEBI" id="CHEBI:57841"/>
    </ligand>
</feature>
<dbReference type="GO" id="GO:0004789">
    <property type="term" value="F:thiamine-phosphate diphosphorylase activity"/>
    <property type="evidence" value="ECO:0007669"/>
    <property type="project" value="UniProtKB-UniRule"/>
</dbReference>
<dbReference type="CDD" id="cd00564">
    <property type="entry name" value="TMP_TenI"/>
    <property type="match status" value="1"/>
</dbReference>
<evidence type="ECO:0000256" key="11">
    <source>
        <dbReference type="RuleBase" id="RU004253"/>
    </source>
</evidence>
<accession>A0A1W9HS10</accession>
<dbReference type="Gene3D" id="3.20.20.70">
    <property type="entry name" value="Aldolase class I"/>
    <property type="match status" value="1"/>
</dbReference>
<evidence type="ECO:0000256" key="7">
    <source>
        <dbReference type="ARBA" id="ARBA00047851"/>
    </source>
</evidence>
<comment type="function">
    <text evidence="9">Condenses 4-methyl-5-(beta-hydroxyethyl)thiazole monophosphate (THZ-P) and 2-methyl-4-amino-5-hydroxymethyl pyrimidine pyrophosphate (HMP-PP) to form thiamine monophosphate (TMP).</text>
</comment>
<evidence type="ECO:0000256" key="3">
    <source>
        <dbReference type="ARBA" id="ARBA00022723"/>
    </source>
</evidence>
<evidence type="ECO:0000256" key="10">
    <source>
        <dbReference type="RuleBase" id="RU003826"/>
    </source>
</evidence>
<dbReference type="NCBIfam" id="TIGR00693">
    <property type="entry name" value="thiE"/>
    <property type="match status" value="1"/>
</dbReference>
<reference evidence="13 14" key="1">
    <citation type="journal article" date="2017" name="Water Res.">
        <title>Comammox in drinking water systems.</title>
        <authorList>
            <person name="Wang Y."/>
            <person name="Ma L."/>
            <person name="Mao Y."/>
            <person name="Jiang X."/>
            <person name="Xia Y."/>
            <person name="Yu K."/>
            <person name="Li B."/>
            <person name="Zhang T."/>
        </authorList>
    </citation>
    <scope>NUCLEOTIDE SEQUENCE [LARGE SCALE GENOMIC DNA]</scope>
    <source>
        <strain evidence="13">SG_bin8</strain>
    </source>
</reference>
<feature type="domain" description="Thiamine phosphate synthase/TenI" evidence="12">
    <location>
        <begin position="8"/>
        <end position="194"/>
    </location>
</feature>
<keyword evidence="2 9" id="KW-0808">Transferase</keyword>
<comment type="catalytic activity">
    <reaction evidence="8 9 10">
        <text>2-[(2R,5Z)-2-carboxy-4-methylthiazol-5(2H)-ylidene]ethyl phosphate + 4-amino-2-methyl-5-(diphosphooxymethyl)pyrimidine + 2 H(+) = thiamine phosphate + CO2 + diphosphate</text>
        <dbReference type="Rhea" id="RHEA:47844"/>
        <dbReference type="ChEBI" id="CHEBI:15378"/>
        <dbReference type="ChEBI" id="CHEBI:16526"/>
        <dbReference type="ChEBI" id="CHEBI:33019"/>
        <dbReference type="ChEBI" id="CHEBI:37575"/>
        <dbReference type="ChEBI" id="CHEBI:57841"/>
        <dbReference type="ChEBI" id="CHEBI:62899"/>
        <dbReference type="EC" id="2.5.1.3"/>
    </reaction>
</comment>
<evidence type="ECO:0000256" key="9">
    <source>
        <dbReference type="HAMAP-Rule" id="MF_00097"/>
    </source>
</evidence>
<evidence type="ECO:0000256" key="8">
    <source>
        <dbReference type="ARBA" id="ARBA00047883"/>
    </source>
</evidence>
<dbReference type="PANTHER" id="PTHR20857">
    <property type="entry name" value="THIAMINE-PHOSPHATE PYROPHOSPHORYLASE"/>
    <property type="match status" value="1"/>
</dbReference>
<organism evidence="13 14">
    <name type="scientific">Candidatus Raskinella chloraquaticus</name>
    <dbReference type="NCBI Taxonomy" id="1951219"/>
    <lineage>
        <taxon>Bacteria</taxon>
        <taxon>Pseudomonadati</taxon>
        <taxon>Pseudomonadota</taxon>
        <taxon>Alphaproteobacteria</taxon>
        <taxon>Hyphomicrobiales</taxon>
        <taxon>Phreatobacteraceae</taxon>
        <taxon>Candidatus Raskinella</taxon>
    </lineage>
</organism>
<dbReference type="GO" id="GO:0009228">
    <property type="term" value="P:thiamine biosynthetic process"/>
    <property type="evidence" value="ECO:0007669"/>
    <property type="project" value="UniProtKB-KW"/>
</dbReference>